<evidence type="ECO:0000313" key="1">
    <source>
        <dbReference type="EMBL" id="EFO93509.1"/>
    </source>
</evidence>
<dbReference type="eggNOG" id="KOG1217">
    <property type="taxonomic scope" value="Eukaryota"/>
</dbReference>
<proteinExistence type="predicted"/>
<dbReference type="STRING" id="31234.E3ND99"/>
<dbReference type="AlphaFoldDB" id="E3ND99"/>
<name>E3ND99_CAERE</name>
<organism evidence="2">
    <name type="scientific">Caenorhabditis remanei</name>
    <name type="common">Caenorhabditis vulgaris</name>
    <dbReference type="NCBI Taxonomy" id="31234"/>
    <lineage>
        <taxon>Eukaryota</taxon>
        <taxon>Metazoa</taxon>
        <taxon>Ecdysozoa</taxon>
        <taxon>Nematoda</taxon>
        <taxon>Chromadorea</taxon>
        <taxon>Rhabditida</taxon>
        <taxon>Rhabditina</taxon>
        <taxon>Rhabditomorpha</taxon>
        <taxon>Rhabditoidea</taxon>
        <taxon>Rhabditidae</taxon>
        <taxon>Peloderinae</taxon>
        <taxon>Caenorhabditis</taxon>
    </lineage>
</organism>
<dbReference type="HOGENOM" id="CLU_2690183_0_0_1"/>
<sequence>MGVPFSVDYSLDYVGKRHFQIVQDKNIGIVQLVRPIRGPTVETIKVNIHTKSRTGVILAFNEAIIEISVSKYSF</sequence>
<protein>
    <submittedName>
        <fullName evidence="1">Uncharacterized protein</fullName>
    </submittedName>
</protein>
<dbReference type="OrthoDB" id="5819528at2759"/>
<evidence type="ECO:0000313" key="2">
    <source>
        <dbReference type="Proteomes" id="UP000008281"/>
    </source>
</evidence>
<keyword evidence="2" id="KW-1185">Reference proteome</keyword>
<gene>
    <name evidence="1" type="ORF">CRE_01350</name>
</gene>
<reference evidence="1" key="1">
    <citation type="submission" date="2007-07" db="EMBL/GenBank/DDBJ databases">
        <title>PCAP assembly of the Caenorhabditis remanei genome.</title>
        <authorList>
            <consortium name="The Caenorhabditis remanei Sequencing Consortium"/>
            <person name="Wilson R.K."/>
        </authorList>
    </citation>
    <scope>NUCLEOTIDE SEQUENCE [LARGE SCALE GENOMIC DNA]</scope>
    <source>
        <strain evidence="1">PB4641</strain>
    </source>
</reference>
<accession>E3ND99</accession>
<dbReference type="Proteomes" id="UP000008281">
    <property type="component" value="Unassembled WGS sequence"/>
</dbReference>
<dbReference type="InParanoid" id="E3ND99"/>
<dbReference type="EMBL" id="DS268607">
    <property type="protein sequence ID" value="EFO93509.1"/>
    <property type="molecule type" value="Genomic_DNA"/>
</dbReference>